<name>A0A2N9YG90_9GAMM</name>
<feature type="domain" description="Histidine kinase" evidence="8">
    <location>
        <begin position="291"/>
        <end position="510"/>
    </location>
</feature>
<dbReference type="SUPFAM" id="SSF47384">
    <property type="entry name" value="Homodimeric domain of signal transducing histidine kinase"/>
    <property type="match status" value="1"/>
</dbReference>
<dbReference type="Pfam" id="PF08448">
    <property type="entry name" value="PAS_4"/>
    <property type="match status" value="1"/>
</dbReference>
<dbReference type="InterPro" id="IPR035965">
    <property type="entry name" value="PAS-like_dom_sf"/>
</dbReference>
<dbReference type="Pfam" id="PF00072">
    <property type="entry name" value="Response_reg"/>
    <property type="match status" value="1"/>
</dbReference>
<dbReference type="SUPFAM" id="SSF55785">
    <property type="entry name" value="PYP-like sensor domain (PAS domain)"/>
    <property type="match status" value="1"/>
</dbReference>
<dbReference type="SUPFAM" id="SSF52172">
    <property type="entry name" value="CheY-like"/>
    <property type="match status" value="1"/>
</dbReference>
<comment type="catalytic activity">
    <reaction evidence="1">
        <text>ATP + protein L-histidine = ADP + protein N-phospho-L-histidine.</text>
        <dbReference type="EC" id="2.7.13.3"/>
    </reaction>
</comment>
<dbReference type="RefSeq" id="WP_062152866.1">
    <property type="nucleotide sequence ID" value="NZ_CP012373.2"/>
</dbReference>
<evidence type="ECO:0000256" key="1">
    <source>
        <dbReference type="ARBA" id="ARBA00000085"/>
    </source>
</evidence>
<dbReference type="Pfam" id="PF00512">
    <property type="entry name" value="HisKA"/>
    <property type="match status" value="1"/>
</dbReference>
<evidence type="ECO:0000259" key="8">
    <source>
        <dbReference type="PROSITE" id="PS50109"/>
    </source>
</evidence>
<evidence type="ECO:0000256" key="4">
    <source>
        <dbReference type="ARBA" id="ARBA00022679"/>
    </source>
</evidence>
<dbReference type="Gene3D" id="3.40.50.2300">
    <property type="match status" value="1"/>
</dbReference>
<dbReference type="OrthoDB" id="5621394at2"/>
<dbReference type="CDD" id="cd19920">
    <property type="entry name" value="REC_PA4781-like"/>
    <property type="match status" value="1"/>
</dbReference>
<dbReference type="EMBL" id="CP018889">
    <property type="protein sequence ID" value="AUI69532.1"/>
    <property type="molecule type" value="Genomic_DNA"/>
</dbReference>
<dbReference type="InterPro" id="IPR005467">
    <property type="entry name" value="His_kinase_dom"/>
</dbReference>
<keyword evidence="5" id="KW-0418">Kinase</keyword>
<feature type="modified residue" description="4-aspartylphosphate" evidence="7">
    <location>
        <position position="61"/>
    </location>
</feature>
<organism evidence="11 12">
    <name type="scientific">Beggiatoa leptomitoformis</name>
    <dbReference type="NCBI Taxonomy" id="288004"/>
    <lineage>
        <taxon>Bacteria</taxon>
        <taxon>Pseudomonadati</taxon>
        <taxon>Pseudomonadota</taxon>
        <taxon>Gammaproteobacteria</taxon>
        <taxon>Thiotrichales</taxon>
        <taxon>Thiotrichaceae</taxon>
        <taxon>Beggiatoa</taxon>
    </lineage>
</organism>
<keyword evidence="12" id="KW-1185">Reference proteome</keyword>
<dbReference type="PANTHER" id="PTHR43047:SF72">
    <property type="entry name" value="OSMOSENSING HISTIDINE PROTEIN KINASE SLN1"/>
    <property type="match status" value="1"/>
</dbReference>
<dbReference type="PROSITE" id="PS50109">
    <property type="entry name" value="HIS_KIN"/>
    <property type="match status" value="1"/>
</dbReference>
<keyword evidence="3 7" id="KW-0597">Phosphoprotein</keyword>
<dbReference type="AlphaFoldDB" id="A0A2N9YG90"/>
<evidence type="ECO:0000259" key="9">
    <source>
        <dbReference type="PROSITE" id="PS50110"/>
    </source>
</evidence>
<evidence type="ECO:0000313" key="11">
    <source>
        <dbReference type="EMBL" id="AUI69532.1"/>
    </source>
</evidence>
<dbReference type="GO" id="GO:0000155">
    <property type="term" value="F:phosphorelay sensor kinase activity"/>
    <property type="evidence" value="ECO:0007669"/>
    <property type="project" value="InterPro"/>
</dbReference>
<feature type="domain" description="PAC" evidence="10">
    <location>
        <begin position="220"/>
        <end position="273"/>
    </location>
</feature>
<dbReference type="InterPro" id="IPR004358">
    <property type="entry name" value="Sig_transdc_His_kin-like_C"/>
</dbReference>
<dbReference type="PROSITE" id="PS50113">
    <property type="entry name" value="PAC"/>
    <property type="match status" value="1"/>
</dbReference>
<gene>
    <name evidence="11" type="ORF">BLE401_13080</name>
</gene>
<dbReference type="SMART" id="SM00387">
    <property type="entry name" value="HATPase_c"/>
    <property type="match status" value="1"/>
</dbReference>
<proteinExistence type="predicted"/>
<keyword evidence="4" id="KW-0808">Transferase</keyword>
<dbReference type="EC" id="2.7.13.3" evidence="2"/>
<evidence type="ECO:0000256" key="5">
    <source>
        <dbReference type="ARBA" id="ARBA00022777"/>
    </source>
</evidence>
<dbReference type="InterPro" id="IPR000700">
    <property type="entry name" value="PAS-assoc_C"/>
</dbReference>
<dbReference type="InterPro" id="IPR013656">
    <property type="entry name" value="PAS_4"/>
</dbReference>
<dbReference type="Gene3D" id="3.30.450.20">
    <property type="entry name" value="PAS domain"/>
    <property type="match status" value="1"/>
</dbReference>
<reference evidence="12" key="1">
    <citation type="submission" date="2016-12" db="EMBL/GenBank/DDBJ databases">
        <title>Complete Genome Sequence of Beggiatoa leptomitiformis D-401.</title>
        <authorList>
            <person name="Fomenkov A."/>
            <person name="Vincze T."/>
            <person name="Grabovich M."/>
            <person name="Anton B.P."/>
            <person name="Dubinina G."/>
            <person name="Orlova M."/>
            <person name="Belousova E."/>
            <person name="Roberts R.J."/>
        </authorList>
    </citation>
    <scope>NUCLEOTIDE SEQUENCE [LARGE SCALE GENOMIC DNA]</scope>
    <source>
        <strain evidence="12">D-401</strain>
    </source>
</reference>
<dbReference type="SMART" id="SM00448">
    <property type="entry name" value="REC"/>
    <property type="match status" value="1"/>
</dbReference>
<sequence>MFDQPVDLTSARVLMVDDTPANIDVLRKVLTPEGYKLYFANNGEKALQIAEKAMPDLILLDVMMPGGIDGFTTCTYLKQNALTATIPVIFITAKTDTQDMIEGFRVGAVDYITKPFRQEEVCVRVRTHLQTRILMHQRDKLIQDLKTSEERFRLLAMWSPAGIFQTDLAGNFTYTNQRWQAIFAVNNHITDDWLKVLSAEDKETIKTTWQTFLNNPERTKKFSYKCQLHISEGVRWVQIVATPLVEQNGKLAGYVGSVEDITDFKYREEQMLLAKESAEEKAQARAEFLAGMTHELRTPLNAIIGYSEMLLEEAGTEEDGEDLEKITSASKYLLNLINNVLDLSKLEANKMTANLSTVGITPLVKEVVSMISPLVAKNGNELLVEIHVDIETIYADDTKLRQVLYNLLSNACKFTTAGTIRLHVYPKTVENTLNICFAVADTGIGMTEEQLKKLFNKYAQATEATASQYGGTGLGLVLSQQFCRLLGGEITVSSELNKGSVFTAVIPSHSAPTLPS</sequence>
<dbReference type="GO" id="GO:0005886">
    <property type="term" value="C:plasma membrane"/>
    <property type="evidence" value="ECO:0007669"/>
    <property type="project" value="TreeGrafter"/>
</dbReference>
<dbReference type="InterPro" id="IPR003661">
    <property type="entry name" value="HisK_dim/P_dom"/>
</dbReference>
<dbReference type="Proteomes" id="UP000234271">
    <property type="component" value="Chromosome"/>
</dbReference>
<dbReference type="InterPro" id="IPR036097">
    <property type="entry name" value="HisK_dim/P_sf"/>
</dbReference>
<keyword evidence="6" id="KW-0902">Two-component regulatory system</keyword>
<dbReference type="CDD" id="cd00130">
    <property type="entry name" value="PAS"/>
    <property type="match status" value="1"/>
</dbReference>
<dbReference type="PROSITE" id="PS50110">
    <property type="entry name" value="RESPONSE_REGULATORY"/>
    <property type="match status" value="1"/>
</dbReference>
<evidence type="ECO:0000256" key="3">
    <source>
        <dbReference type="ARBA" id="ARBA00022553"/>
    </source>
</evidence>
<evidence type="ECO:0000256" key="6">
    <source>
        <dbReference type="ARBA" id="ARBA00023012"/>
    </source>
</evidence>
<evidence type="ECO:0000259" key="10">
    <source>
        <dbReference type="PROSITE" id="PS50113"/>
    </source>
</evidence>
<dbReference type="InterPro" id="IPR003594">
    <property type="entry name" value="HATPase_dom"/>
</dbReference>
<dbReference type="NCBIfam" id="TIGR00229">
    <property type="entry name" value="sensory_box"/>
    <property type="match status" value="1"/>
</dbReference>
<feature type="domain" description="Response regulatory" evidence="9">
    <location>
        <begin position="12"/>
        <end position="129"/>
    </location>
</feature>
<dbReference type="CDD" id="cd00082">
    <property type="entry name" value="HisKA"/>
    <property type="match status" value="1"/>
</dbReference>
<dbReference type="Gene3D" id="1.10.287.130">
    <property type="match status" value="1"/>
</dbReference>
<accession>A0A2N9YG90</accession>
<dbReference type="InterPro" id="IPR000014">
    <property type="entry name" value="PAS"/>
</dbReference>
<dbReference type="CDD" id="cd16922">
    <property type="entry name" value="HATPase_EvgS-ArcB-TorS-like"/>
    <property type="match status" value="1"/>
</dbReference>
<dbReference type="GO" id="GO:0009927">
    <property type="term" value="F:histidine phosphotransfer kinase activity"/>
    <property type="evidence" value="ECO:0007669"/>
    <property type="project" value="TreeGrafter"/>
</dbReference>
<evidence type="ECO:0000256" key="2">
    <source>
        <dbReference type="ARBA" id="ARBA00012438"/>
    </source>
</evidence>
<dbReference type="Gene3D" id="3.30.565.10">
    <property type="entry name" value="Histidine kinase-like ATPase, C-terminal domain"/>
    <property type="match status" value="1"/>
</dbReference>
<dbReference type="PRINTS" id="PR00344">
    <property type="entry name" value="BCTRLSENSOR"/>
</dbReference>
<dbReference type="SUPFAM" id="SSF55874">
    <property type="entry name" value="ATPase domain of HSP90 chaperone/DNA topoisomerase II/histidine kinase"/>
    <property type="match status" value="1"/>
</dbReference>
<evidence type="ECO:0000256" key="7">
    <source>
        <dbReference type="PROSITE-ProRule" id="PRU00169"/>
    </source>
</evidence>
<evidence type="ECO:0000313" key="12">
    <source>
        <dbReference type="Proteomes" id="UP000234271"/>
    </source>
</evidence>
<dbReference type="InterPro" id="IPR011006">
    <property type="entry name" value="CheY-like_superfamily"/>
</dbReference>
<protein>
    <recommendedName>
        <fullName evidence="2">histidine kinase</fullName>
        <ecNumber evidence="2">2.7.13.3</ecNumber>
    </recommendedName>
</protein>
<dbReference type="InterPro" id="IPR036890">
    <property type="entry name" value="HATPase_C_sf"/>
</dbReference>
<dbReference type="Pfam" id="PF02518">
    <property type="entry name" value="HATPase_c"/>
    <property type="match status" value="1"/>
</dbReference>
<dbReference type="FunFam" id="3.30.565.10:FF:000010">
    <property type="entry name" value="Sensor histidine kinase RcsC"/>
    <property type="match status" value="1"/>
</dbReference>
<dbReference type="InterPro" id="IPR001789">
    <property type="entry name" value="Sig_transdc_resp-reg_receiver"/>
</dbReference>
<dbReference type="PANTHER" id="PTHR43047">
    <property type="entry name" value="TWO-COMPONENT HISTIDINE PROTEIN KINASE"/>
    <property type="match status" value="1"/>
</dbReference>
<dbReference type="SMART" id="SM00388">
    <property type="entry name" value="HisKA"/>
    <property type="match status" value="1"/>
</dbReference>